<organism evidence="2 3">
    <name type="scientific">Hymenobacter lucidus</name>
    <dbReference type="NCBI Taxonomy" id="2880930"/>
    <lineage>
        <taxon>Bacteria</taxon>
        <taxon>Pseudomonadati</taxon>
        <taxon>Bacteroidota</taxon>
        <taxon>Cytophagia</taxon>
        <taxon>Cytophagales</taxon>
        <taxon>Hymenobacteraceae</taxon>
        <taxon>Hymenobacter</taxon>
    </lineage>
</organism>
<feature type="domain" description="DUF6896" evidence="1">
    <location>
        <begin position="71"/>
        <end position="207"/>
    </location>
</feature>
<dbReference type="EMBL" id="JAJADR010000006">
    <property type="protein sequence ID" value="MCB2410294.1"/>
    <property type="molecule type" value="Genomic_DNA"/>
</dbReference>
<name>A0ABS8AWW9_9BACT</name>
<comment type="caution">
    <text evidence="2">The sequence shown here is derived from an EMBL/GenBank/DDBJ whole genome shotgun (WGS) entry which is preliminary data.</text>
</comment>
<evidence type="ECO:0000313" key="2">
    <source>
        <dbReference type="EMBL" id="MCB2410294.1"/>
    </source>
</evidence>
<dbReference type="Pfam" id="PF21837">
    <property type="entry name" value="DUF6896"/>
    <property type="match status" value="1"/>
</dbReference>
<dbReference type="RefSeq" id="WP_226178751.1">
    <property type="nucleotide sequence ID" value="NZ_JAJADR010000006.1"/>
</dbReference>
<dbReference type="Proteomes" id="UP001165296">
    <property type="component" value="Unassembled WGS sequence"/>
</dbReference>
<proteinExistence type="predicted"/>
<sequence>MPQPEELVELLREYREVGIRYTALPDGYLDALADTLEYHTFMHWLAASGGVIIITPAVSTQSIIARKDAIYDCAKEFRRQAIYLIGLLYDTFEIPQNQRNDLQSLWLIKGTQPQGQVNREWRYYFHGYECRFENTKTRQVVEAVIINCPEFGCLTAFFFLEYINTTKQFIELRQWFDNKESNATKALTILGKQGVLKQLASARDDRNLFAD</sequence>
<gene>
    <name evidence="2" type="ORF">LGH74_20040</name>
</gene>
<accession>A0ABS8AWW9</accession>
<evidence type="ECO:0000259" key="1">
    <source>
        <dbReference type="Pfam" id="PF21837"/>
    </source>
</evidence>
<reference evidence="2" key="1">
    <citation type="submission" date="2021-10" db="EMBL/GenBank/DDBJ databases">
        <authorList>
            <person name="Dean J.D."/>
            <person name="Kim M.K."/>
            <person name="Newey C.N."/>
            <person name="Stoker T.S."/>
            <person name="Thompson D.W."/>
            <person name="Grose J.H."/>
        </authorList>
    </citation>
    <scope>NUCLEOTIDE SEQUENCE</scope>
    <source>
        <strain evidence="2">BT178</strain>
    </source>
</reference>
<keyword evidence="3" id="KW-1185">Reference proteome</keyword>
<dbReference type="InterPro" id="IPR054191">
    <property type="entry name" value="DUF6896"/>
</dbReference>
<evidence type="ECO:0000313" key="3">
    <source>
        <dbReference type="Proteomes" id="UP001165296"/>
    </source>
</evidence>
<protein>
    <recommendedName>
        <fullName evidence="1">DUF6896 domain-containing protein</fullName>
    </recommendedName>
</protein>